<comment type="similarity">
    <text evidence="1">Belongs to the glycosyltransferase 2 family.</text>
</comment>
<dbReference type="CDD" id="cd04186">
    <property type="entry name" value="GT_2_like_c"/>
    <property type="match status" value="1"/>
</dbReference>
<feature type="domain" description="Glycosyltransferase 2-like" evidence="4">
    <location>
        <begin position="31"/>
        <end position="145"/>
    </location>
</feature>
<dbReference type="PANTHER" id="PTHR43179">
    <property type="entry name" value="RHAMNOSYLTRANSFERASE WBBL"/>
    <property type="match status" value="1"/>
</dbReference>
<name>A0A411HPC5_9GAMM</name>
<keyword evidence="2" id="KW-0328">Glycosyltransferase</keyword>
<dbReference type="RefSeq" id="WP_129836078.1">
    <property type="nucleotide sequence ID" value="NZ_CP035704.1"/>
</dbReference>
<dbReference type="Gene3D" id="3.90.550.10">
    <property type="entry name" value="Spore Coat Polysaccharide Biosynthesis Protein SpsA, Chain A"/>
    <property type="match status" value="1"/>
</dbReference>
<dbReference type="InterPro" id="IPR029044">
    <property type="entry name" value="Nucleotide-diphossugar_trans"/>
</dbReference>
<dbReference type="PANTHER" id="PTHR43179:SF12">
    <property type="entry name" value="GALACTOFURANOSYLTRANSFERASE GLFT2"/>
    <property type="match status" value="1"/>
</dbReference>
<proteinExistence type="inferred from homology"/>
<dbReference type="AlphaFoldDB" id="A0A411HPC5"/>
<evidence type="ECO:0000256" key="2">
    <source>
        <dbReference type="ARBA" id="ARBA00022676"/>
    </source>
</evidence>
<reference evidence="5 6" key="1">
    <citation type="submission" date="2019-01" db="EMBL/GenBank/DDBJ databases">
        <title>Pseudolysobacter antarctica gen. nov., sp. nov., isolated from Fildes Peninsula, Antarctica.</title>
        <authorList>
            <person name="Wei Z."/>
            <person name="Peng F."/>
        </authorList>
    </citation>
    <scope>NUCLEOTIDE SEQUENCE [LARGE SCALE GENOMIC DNA]</scope>
    <source>
        <strain evidence="5 6">AQ6-296</strain>
    </source>
</reference>
<keyword evidence="6" id="KW-1185">Reference proteome</keyword>
<keyword evidence="3 5" id="KW-0808">Transferase</keyword>
<evidence type="ECO:0000256" key="1">
    <source>
        <dbReference type="ARBA" id="ARBA00006739"/>
    </source>
</evidence>
<dbReference type="SUPFAM" id="SSF53448">
    <property type="entry name" value="Nucleotide-diphospho-sugar transferases"/>
    <property type="match status" value="1"/>
</dbReference>
<accession>A0A411HPC5</accession>
<sequence length="328" mass="37204">MTAAPRTEATQANATETPATVPTRPLVVVSIINWNTPEQTLACLRSLRASRYKNYRVVVIDNGSRDNSIAMIRAAMPDITLLPSRENLGFAAGHALAWQQARLWQADAIWLVNSDALVEPHALTHLLDSWAEHGDALYGGVPLQRRRDDSIMLNFPAKFLVESVVPEAFHRDHDLPFDSTWENRSAQRVGALPGSTLFIPLRLAEIHGWMDSAWFIYCEEIDYCYRLRRVGVPRYLVPMSRAWHTAGGSQLGRARVADAIQYYHARNEILLAHRHGKRFTATLITLKKVARGFVILLRHPFRARCILRGAWDGFRQITGKRYAPDDYL</sequence>
<dbReference type="Pfam" id="PF00535">
    <property type="entry name" value="Glycos_transf_2"/>
    <property type="match status" value="1"/>
</dbReference>
<evidence type="ECO:0000313" key="5">
    <source>
        <dbReference type="EMBL" id="QBB72270.1"/>
    </source>
</evidence>
<gene>
    <name evidence="5" type="ORF">ELE36_18910</name>
</gene>
<evidence type="ECO:0000313" key="6">
    <source>
        <dbReference type="Proteomes" id="UP000291562"/>
    </source>
</evidence>
<dbReference type="InterPro" id="IPR001173">
    <property type="entry name" value="Glyco_trans_2-like"/>
</dbReference>
<dbReference type="OrthoDB" id="9771846at2"/>
<dbReference type="EMBL" id="CP035704">
    <property type="protein sequence ID" value="QBB72270.1"/>
    <property type="molecule type" value="Genomic_DNA"/>
</dbReference>
<dbReference type="GO" id="GO:0016757">
    <property type="term" value="F:glycosyltransferase activity"/>
    <property type="evidence" value="ECO:0007669"/>
    <property type="project" value="UniProtKB-KW"/>
</dbReference>
<evidence type="ECO:0000256" key="3">
    <source>
        <dbReference type="ARBA" id="ARBA00022679"/>
    </source>
</evidence>
<dbReference type="Proteomes" id="UP000291562">
    <property type="component" value="Chromosome"/>
</dbReference>
<protein>
    <submittedName>
        <fullName evidence="5">Glycosyltransferase family 2 protein</fullName>
    </submittedName>
</protein>
<evidence type="ECO:0000259" key="4">
    <source>
        <dbReference type="Pfam" id="PF00535"/>
    </source>
</evidence>
<dbReference type="KEGG" id="xbc:ELE36_18910"/>
<organism evidence="5 6">
    <name type="scientific">Pseudolysobacter antarcticus</name>
    <dbReference type="NCBI Taxonomy" id="2511995"/>
    <lineage>
        <taxon>Bacteria</taxon>
        <taxon>Pseudomonadati</taxon>
        <taxon>Pseudomonadota</taxon>
        <taxon>Gammaproteobacteria</taxon>
        <taxon>Lysobacterales</taxon>
        <taxon>Rhodanobacteraceae</taxon>
        <taxon>Pseudolysobacter</taxon>
    </lineage>
</organism>